<evidence type="ECO:0008006" key="4">
    <source>
        <dbReference type="Google" id="ProtNLM"/>
    </source>
</evidence>
<dbReference type="EMBL" id="JAUEPO010000001">
    <property type="protein sequence ID" value="KAK3336154.1"/>
    <property type="molecule type" value="Genomic_DNA"/>
</dbReference>
<dbReference type="Proteomes" id="UP001286456">
    <property type="component" value="Unassembled WGS sequence"/>
</dbReference>
<comment type="caution">
    <text evidence="2">The sequence shown here is derived from an EMBL/GenBank/DDBJ whole genome shotgun (WGS) entry which is preliminary data.</text>
</comment>
<evidence type="ECO:0000256" key="1">
    <source>
        <dbReference type="SAM" id="SignalP"/>
    </source>
</evidence>
<dbReference type="AlphaFoldDB" id="A0AAE0MM59"/>
<feature type="chain" id="PRO_5042235379" description="Secreted protein" evidence="1">
    <location>
        <begin position="28"/>
        <end position="172"/>
    </location>
</feature>
<evidence type="ECO:0000313" key="2">
    <source>
        <dbReference type="EMBL" id="KAK3336154.1"/>
    </source>
</evidence>
<gene>
    <name evidence="2" type="ORF">B0T19DRAFT_29932</name>
</gene>
<organism evidence="2 3">
    <name type="scientific">Cercophora scortea</name>
    <dbReference type="NCBI Taxonomy" id="314031"/>
    <lineage>
        <taxon>Eukaryota</taxon>
        <taxon>Fungi</taxon>
        <taxon>Dikarya</taxon>
        <taxon>Ascomycota</taxon>
        <taxon>Pezizomycotina</taxon>
        <taxon>Sordariomycetes</taxon>
        <taxon>Sordariomycetidae</taxon>
        <taxon>Sordariales</taxon>
        <taxon>Lasiosphaeriaceae</taxon>
        <taxon>Cercophora</taxon>
    </lineage>
</organism>
<keyword evidence="1" id="KW-0732">Signal</keyword>
<feature type="signal peptide" evidence="1">
    <location>
        <begin position="1"/>
        <end position="27"/>
    </location>
</feature>
<evidence type="ECO:0000313" key="3">
    <source>
        <dbReference type="Proteomes" id="UP001286456"/>
    </source>
</evidence>
<keyword evidence="3" id="KW-1185">Reference proteome</keyword>
<proteinExistence type="predicted"/>
<name>A0AAE0MM59_9PEZI</name>
<accession>A0AAE0MM59</accession>
<protein>
    <recommendedName>
        <fullName evidence="4">Secreted protein</fullName>
    </recommendedName>
</protein>
<sequence>MSWRSQRHGPVQLVKLLLMPIFRTLLPMRCLRSGGYPSLPVFLSHLSPHFFLAHSHVAWPGPKAARSRLVQGRSVLVQGTAACRPFPPATGKVSLNLSTALHRDFSSVAVLAPRTSQTSQIRLLHSTNRLSCPLRNPKRGAATILGTSHKVRHRMRFRIAIFCCRSRHLRLS</sequence>
<reference evidence="2" key="1">
    <citation type="journal article" date="2023" name="Mol. Phylogenet. Evol.">
        <title>Genome-scale phylogeny and comparative genomics of the fungal order Sordariales.</title>
        <authorList>
            <person name="Hensen N."/>
            <person name="Bonometti L."/>
            <person name="Westerberg I."/>
            <person name="Brannstrom I.O."/>
            <person name="Guillou S."/>
            <person name="Cros-Aarteil S."/>
            <person name="Calhoun S."/>
            <person name="Haridas S."/>
            <person name="Kuo A."/>
            <person name="Mondo S."/>
            <person name="Pangilinan J."/>
            <person name="Riley R."/>
            <person name="LaButti K."/>
            <person name="Andreopoulos B."/>
            <person name="Lipzen A."/>
            <person name="Chen C."/>
            <person name="Yan M."/>
            <person name="Daum C."/>
            <person name="Ng V."/>
            <person name="Clum A."/>
            <person name="Steindorff A."/>
            <person name="Ohm R.A."/>
            <person name="Martin F."/>
            <person name="Silar P."/>
            <person name="Natvig D.O."/>
            <person name="Lalanne C."/>
            <person name="Gautier V."/>
            <person name="Ament-Velasquez S.L."/>
            <person name="Kruys A."/>
            <person name="Hutchinson M.I."/>
            <person name="Powell A.J."/>
            <person name="Barry K."/>
            <person name="Miller A.N."/>
            <person name="Grigoriev I.V."/>
            <person name="Debuchy R."/>
            <person name="Gladieux P."/>
            <person name="Hiltunen Thoren M."/>
            <person name="Johannesson H."/>
        </authorList>
    </citation>
    <scope>NUCLEOTIDE SEQUENCE</scope>
    <source>
        <strain evidence="2">SMH4131-1</strain>
    </source>
</reference>
<reference evidence="2" key="2">
    <citation type="submission" date="2023-06" db="EMBL/GenBank/DDBJ databases">
        <authorList>
            <consortium name="Lawrence Berkeley National Laboratory"/>
            <person name="Haridas S."/>
            <person name="Hensen N."/>
            <person name="Bonometti L."/>
            <person name="Westerberg I."/>
            <person name="Brannstrom I.O."/>
            <person name="Guillou S."/>
            <person name="Cros-Aarteil S."/>
            <person name="Calhoun S."/>
            <person name="Kuo A."/>
            <person name="Mondo S."/>
            <person name="Pangilinan J."/>
            <person name="Riley R."/>
            <person name="Labutti K."/>
            <person name="Andreopoulos B."/>
            <person name="Lipzen A."/>
            <person name="Chen C."/>
            <person name="Yanf M."/>
            <person name="Daum C."/>
            <person name="Ng V."/>
            <person name="Clum A."/>
            <person name="Steindorff A."/>
            <person name="Ohm R."/>
            <person name="Martin F."/>
            <person name="Silar P."/>
            <person name="Natvig D."/>
            <person name="Lalanne C."/>
            <person name="Gautier V."/>
            <person name="Ament-Velasquez S.L."/>
            <person name="Kruys A."/>
            <person name="Hutchinson M.I."/>
            <person name="Powell A.J."/>
            <person name="Barry K."/>
            <person name="Miller A.N."/>
            <person name="Grigoriev I.V."/>
            <person name="Debuchy R."/>
            <person name="Gladieux P."/>
            <person name="Thoren M.H."/>
            <person name="Johannesson H."/>
        </authorList>
    </citation>
    <scope>NUCLEOTIDE SEQUENCE</scope>
    <source>
        <strain evidence="2">SMH4131-1</strain>
    </source>
</reference>